<accession>A0A518BMC6</accession>
<dbReference type="KEGG" id="pbap:Pla133_32260"/>
<feature type="chain" id="PRO_5022179549" description="RapA2 cadherin-like domain-containing protein" evidence="1">
    <location>
        <begin position="30"/>
        <end position="466"/>
    </location>
</feature>
<evidence type="ECO:0000313" key="3">
    <source>
        <dbReference type="Proteomes" id="UP000316921"/>
    </source>
</evidence>
<evidence type="ECO:0000256" key="1">
    <source>
        <dbReference type="SAM" id="SignalP"/>
    </source>
</evidence>
<name>A0A518BMC6_9BACT</name>
<dbReference type="RefSeq" id="WP_145066890.1">
    <property type="nucleotide sequence ID" value="NZ_CP036287.1"/>
</dbReference>
<dbReference type="Gene3D" id="2.60.40.2810">
    <property type="match status" value="1"/>
</dbReference>
<gene>
    <name evidence="2" type="ORF">Pla133_32260</name>
</gene>
<feature type="signal peptide" evidence="1">
    <location>
        <begin position="1"/>
        <end position="29"/>
    </location>
</feature>
<dbReference type="AlphaFoldDB" id="A0A518BMC6"/>
<dbReference type="EMBL" id="CP036287">
    <property type="protein sequence ID" value="QDU68132.1"/>
    <property type="molecule type" value="Genomic_DNA"/>
</dbReference>
<keyword evidence="3" id="KW-1185">Reference proteome</keyword>
<dbReference type="Proteomes" id="UP000316921">
    <property type="component" value="Chromosome"/>
</dbReference>
<protein>
    <recommendedName>
        <fullName evidence="4">RapA2 cadherin-like domain-containing protein</fullName>
    </recommendedName>
</protein>
<reference evidence="2 3" key="1">
    <citation type="submission" date="2019-02" db="EMBL/GenBank/DDBJ databases">
        <title>Deep-cultivation of Planctomycetes and their phenomic and genomic characterization uncovers novel biology.</title>
        <authorList>
            <person name="Wiegand S."/>
            <person name="Jogler M."/>
            <person name="Boedeker C."/>
            <person name="Pinto D."/>
            <person name="Vollmers J."/>
            <person name="Rivas-Marin E."/>
            <person name="Kohn T."/>
            <person name="Peeters S.H."/>
            <person name="Heuer A."/>
            <person name="Rast P."/>
            <person name="Oberbeckmann S."/>
            <person name="Bunk B."/>
            <person name="Jeske O."/>
            <person name="Meyerdierks A."/>
            <person name="Storesund J.E."/>
            <person name="Kallscheuer N."/>
            <person name="Luecker S."/>
            <person name="Lage O.M."/>
            <person name="Pohl T."/>
            <person name="Merkel B.J."/>
            <person name="Hornburger P."/>
            <person name="Mueller R.-W."/>
            <person name="Bruemmer F."/>
            <person name="Labrenz M."/>
            <person name="Spormann A.M."/>
            <person name="Op den Camp H."/>
            <person name="Overmann J."/>
            <person name="Amann R."/>
            <person name="Jetten M.S.M."/>
            <person name="Mascher T."/>
            <person name="Medema M.H."/>
            <person name="Devos D.P."/>
            <person name="Kaster A.-K."/>
            <person name="Ovreas L."/>
            <person name="Rohde M."/>
            <person name="Galperin M.Y."/>
            <person name="Jogler C."/>
        </authorList>
    </citation>
    <scope>NUCLEOTIDE SEQUENCE [LARGE SCALE GENOMIC DNA]</scope>
    <source>
        <strain evidence="2 3">Pla133</strain>
    </source>
</reference>
<sequence precursor="true">MDSAQPRHLLALLSGALLLGALLTAPAAAIPLGSGGAPVAAPDFYTTATGDNLSVDAPGVLSNDSDPENDTLTAVKISSAGASGNLILYSDGSLEYEVATGFVGTDTFTYVANDGTQNSAPATISFEVTGGSVFGPTTYTNQNAFLAAINAQGWTVEQESFESPVWPRTPATAASVTNLDVTWTGNNGTSQVTTGTGPAIFGQYGFFQLPHGSYTTGTGCNTPGNCTDGWIATSDTGKFRAAGIWIHCNAGTAGIEAILDGTHVDFQGAGLPAGSTGFFGVIDASGFQTFEIHETEGKAEDASYIFADLFSFARAPEPLAIPYGCGVNPAGSLTILSGAPVLGTSIELGIDNPLATQSAGSLPLLGIAAAPAPGFPCGLVLPGLGMGGAGAPGEVLIDIGPAGGLLTLYGSAWTGTGSPASISAAIPADSALVGLSVYAQGLLLDLAPGAGVPLGLTEALQLRLGL</sequence>
<organism evidence="2 3">
    <name type="scientific">Engelhardtia mirabilis</name>
    <dbReference type="NCBI Taxonomy" id="2528011"/>
    <lineage>
        <taxon>Bacteria</taxon>
        <taxon>Pseudomonadati</taxon>
        <taxon>Planctomycetota</taxon>
        <taxon>Planctomycetia</taxon>
        <taxon>Planctomycetia incertae sedis</taxon>
        <taxon>Engelhardtia</taxon>
    </lineage>
</organism>
<evidence type="ECO:0000313" key="2">
    <source>
        <dbReference type="EMBL" id="QDU68132.1"/>
    </source>
</evidence>
<dbReference type="Pfam" id="PF17963">
    <property type="entry name" value="Big_9"/>
    <property type="match status" value="1"/>
</dbReference>
<evidence type="ECO:0008006" key="4">
    <source>
        <dbReference type="Google" id="ProtNLM"/>
    </source>
</evidence>
<proteinExistence type="predicted"/>
<keyword evidence="1" id="KW-0732">Signal</keyword>